<dbReference type="InterPro" id="IPR057854">
    <property type="entry name" value="TPR_WDR11"/>
</dbReference>
<evidence type="ECO:0000259" key="2">
    <source>
        <dbReference type="Pfam" id="PF23752"/>
    </source>
</evidence>
<gene>
    <name evidence="4" type="ORF">ILEXP_LOCUS13177</name>
</gene>
<dbReference type="Proteomes" id="UP001642360">
    <property type="component" value="Unassembled WGS sequence"/>
</dbReference>
<sequence>MGDRSGNIRWWDVKTGQSSSFNTHREGIRRIKSSPVVAEDSSRGRIAVLFYDNTFAVYDLDSPDPRFYNLNFLEPLYWSSIGCHCNRGRMIHWYCALLELIVAFALLRSDKRIGIGSQPRSTKEKFRPMPLCSPILLPTPHALALRMILQLGVKPSWFNTHNISMDKEHYQTPVTTSSTGDLQGYMIHSPPIGDSVVPELLLKILEPYRKEEELWESARERIPWHEKLKGEVAVQNHVHDQLVDPAGCCKGGPNMSSMLSITSGAGALQEALTALREAQQLDTAAMFILAYHEIRAEFISSLDSDGESSPSNKENCLSCQG</sequence>
<accession>A0ABC8RK63</accession>
<dbReference type="AlphaFoldDB" id="A0ABC8RK63"/>
<dbReference type="InterPro" id="IPR015943">
    <property type="entry name" value="WD40/YVTN_repeat-like_dom_sf"/>
</dbReference>
<comment type="caution">
    <text evidence="4">The sequence shown here is derived from an EMBL/GenBank/DDBJ whole genome shotgun (WGS) entry which is preliminary data.</text>
</comment>
<keyword evidence="5" id="KW-1185">Reference proteome</keyword>
<dbReference type="Gene3D" id="2.130.10.10">
    <property type="entry name" value="YVTN repeat-like/Quinoprotein amine dehydrogenase"/>
    <property type="match status" value="1"/>
</dbReference>
<dbReference type="PANTHER" id="PTHR14593">
    <property type="entry name" value="WD REPEAT-CONTAINING PROTEIN 11"/>
    <property type="match status" value="1"/>
</dbReference>
<feature type="domain" description="WDR11 TPR" evidence="3">
    <location>
        <begin position="264"/>
        <end position="314"/>
    </location>
</feature>
<dbReference type="Pfam" id="PF23753">
    <property type="entry name" value="TPR_WDR11"/>
    <property type="match status" value="2"/>
</dbReference>
<evidence type="ECO:0000256" key="1">
    <source>
        <dbReference type="SAM" id="MobiDB-lite"/>
    </source>
</evidence>
<evidence type="ECO:0000259" key="3">
    <source>
        <dbReference type="Pfam" id="PF23753"/>
    </source>
</evidence>
<dbReference type="PANTHER" id="PTHR14593:SF5">
    <property type="entry name" value="WD REPEAT-CONTAINING PROTEIN 11"/>
    <property type="match status" value="1"/>
</dbReference>
<dbReference type="EMBL" id="CAUOFW020001480">
    <property type="protein sequence ID" value="CAK9145368.1"/>
    <property type="molecule type" value="Genomic_DNA"/>
</dbReference>
<proteinExistence type="predicted"/>
<protein>
    <submittedName>
        <fullName evidence="4">Uncharacterized protein</fullName>
    </submittedName>
</protein>
<dbReference type="InterPro" id="IPR039694">
    <property type="entry name" value="WDR11"/>
</dbReference>
<reference evidence="4 5" key="1">
    <citation type="submission" date="2024-02" db="EMBL/GenBank/DDBJ databases">
        <authorList>
            <person name="Vignale AGUSTIN F."/>
            <person name="Sosa J E."/>
            <person name="Modenutti C."/>
        </authorList>
    </citation>
    <scope>NUCLEOTIDE SEQUENCE [LARGE SCALE GENOMIC DNA]</scope>
</reference>
<name>A0ABC8RK63_9AQUA</name>
<dbReference type="SUPFAM" id="SSF50978">
    <property type="entry name" value="WD40 repeat-like"/>
    <property type="match status" value="1"/>
</dbReference>
<dbReference type="Pfam" id="PF23752">
    <property type="entry name" value="Beta-prop_WDR11_2nd"/>
    <property type="match status" value="1"/>
</dbReference>
<dbReference type="InterPro" id="IPR057853">
    <property type="entry name" value="Beta-prop_WDR11_2nd"/>
</dbReference>
<feature type="region of interest" description="Disordered" evidence="1">
    <location>
        <begin position="302"/>
        <end position="321"/>
    </location>
</feature>
<evidence type="ECO:0000313" key="5">
    <source>
        <dbReference type="Proteomes" id="UP001642360"/>
    </source>
</evidence>
<feature type="domain" description="WDR11 TPR" evidence="3">
    <location>
        <begin position="157"/>
        <end position="211"/>
    </location>
</feature>
<evidence type="ECO:0000313" key="4">
    <source>
        <dbReference type="EMBL" id="CAK9145368.1"/>
    </source>
</evidence>
<feature type="compositionally biased region" description="Low complexity" evidence="1">
    <location>
        <begin position="302"/>
        <end position="311"/>
    </location>
</feature>
<dbReference type="InterPro" id="IPR036322">
    <property type="entry name" value="WD40_repeat_dom_sf"/>
</dbReference>
<feature type="domain" description="WDR11 second beta-propeller" evidence="2">
    <location>
        <begin position="1"/>
        <end position="66"/>
    </location>
</feature>
<organism evidence="4 5">
    <name type="scientific">Ilex paraguariensis</name>
    <name type="common">yerba mate</name>
    <dbReference type="NCBI Taxonomy" id="185542"/>
    <lineage>
        <taxon>Eukaryota</taxon>
        <taxon>Viridiplantae</taxon>
        <taxon>Streptophyta</taxon>
        <taxon>Embryophyta</taxon>
        <taxon>Tracheophyta</taxon>
        <taxon>Spermatophyta</taxon>
        <taxon>Magnoliopsida</taxon>
        <taxon>eudicotyledons</taxon>
        <taxon>Gunneridae</taxon>
        <taxon>Pentapetalae</taxon>
        <taxon>asterids</taxon>
        <taxon>campanulids</taxon>
        <taxon>Aquifoliales</taxon>
        <taxon>Aquifoliaceae</taxon>
        <taxon>Ilex</taxon>
    </lineage>
</organism>
<feature type="compositionally biased region" description="Polar residues" evidence="1">
    <location>
        <begin position="312"/>
        <end position="321"/>
    </location>
</feature>